<organism evidence="3">
    <name type="scientific">Brugia pahangi</name>
    <name type="common">Filarial nematode worm</name>
    <dbReference type="NCBI Taxonomy" id="6280"/>
    <lineage>
        <taxon>Eukaryota</taxon>
        <taxon>Metazoa</taxon>
        <taxon>Ecdysozoa</taxon>
        <taxon>Nematoda</taxon>
        <taxon>Chromadorea</taxon>
        <taxon>Rhabditida</taxon>
        <taxon>Spirurina</taxon>
        <taxon>Spiruromorpha</taxon>
        <taxon>Filarioidea</taxon>
        <taxon>Onchocercidae</taxon>
        <taxon>Brugia</taxon>
    </lineage>
</organism>
<sequence length="251" mass="27652">MSDGMVAGISTTAVWASELGRFALAEVGQGVTTFWSAKLGETNLRGWVDYELIREGLGGEQIYGRMEWLEIGPELMVHTRFQGKRWMAVSVKTAVCKVSRHEKKVNIVGLQEQQAKLNRLLSLPKCGTLTVAAVWGTGNLIYTHLPIPKNLDGNRLLTSRSVQLPFRYCHSGCRLGDSGIVIGSYESDKVSITAGKNTQNENPGLPFSLVSILICYWIYHLSNSGREITGSTGEVREGESWCLRNVCLSVT</sequence>
<gene>
    <name evidence="1" type="ORF">BPAG_LOCUS1929</name>
</gene>
<dbReference type="WBParaSite" id="BPAG_0000194801-mRNA-1">
    <property type="protein sequence ID" value="BPAG_0000194801-mRNA-1"/>
    <property type="gene ID" value="BPAG_0000194801"/>
</dbReference>
<dbReference type="Proteomes" id="UP000278627">
    <property type="component" value="Unassembled WGS sequence"/>
</dbReference>
<proteinExistence type="predicted"/>
<evidence type="ECO:0000313" key="2">
    <source>
        <dbReference type="Proteomes" id="UP000278627"/>
    </source>
</evidence>
<evidence type="ECO:0000313" key="3">
    <source>
        <dbReference type="WBParaSite" id="BPAG_0000194801-mRNA-1"/>
    </source>
</evidence>
<dbReference type="AlphaFoldDB" id="A0A0N4T1B7"/>
<accession>A0A0N4T1B7</accession>
<evidence type="ECO:0000313" key="1">
    <source>
        <dbReference type="EMBL" id="VDN83115.1"/>
    </source>
</evidence>
<keyword evidence="2" id="KW-1185">Reference proteome</keyword>
<name>A0A0N4T1B7_BRUPA</name>
<dbReference type="EMBL" id="UZAD01000203">
    <property type="protein sequence ID" value="VDN83115.1"/>
    <property type="molecule type" value="Genomic_DNA"/>
</dbReference>
<reference evidence="3" key="1">
    <citation type="submission" date="2017-02" db="UniProtKB">
        <authorList>
            <consortium name="WormBaseParasite"/>
        </authorList>
    </citation>
    <scope>IDENTIFICATION</scope>
</reference>
<protein>
    <submittedName>
        <fullName evidence="3">F5/8 type C domain-containing protein</fullName>
    </submittedName>
</protein>
<reference evidence="1 2" key="2">
    <citation type="submission" date="2018-11" db="EMBL/GenBank/DDBJ databases">
        <authorList>
            <consortium name="Pathogen Informatics"/>
        </authorList>
    </citation>
    <scope>NUCLEOTIDE SEQUENCE [LARGE SCALE GENOMIC DNA]</scope>
</reference>